<dbReference type="InterPro" id="IPR006029">
    <property type="entry name" value="Neurotrans-gated_channel_TM"/>
</dbReference>
<evidence type="ECO:0000313" key="20">
    <source>
        <dbReference type="Proteomes" id="UP000046392"/>
    </source>
</evidence>
<evidence type="ECO:0000256" key="11">
    <source>
        <dbReference type="ARBA" id="ARBA00023170"/>
    </source>
</evidence>
<feature type="transmembrane region" description="Helical" evidence="17">
    <location>
        <begin position="236"/>
        <end position="261"/>
    </location>
</feature>
<dbReference type="SUPFAM" id="SSF90112">
    <property type="entry name" value="Neurotransmitter-gated ion-channel transmembrane pore"/>
    <property type="match status" value="1"/>
</dbReference>
<reference evidence="21" key="1">
    <citation type="submission" date="2017-02" db="UniProtKB">
        <authorList>
            <consortium name="WormBaseParasite"/>
        </authorList>
    </citation>
    <scope>IDENTIFICATION</scope>
</reference>
<evidence type="ECO:0000259" key="18">
    <source>
        <dbReference type="Pfam" id="PF02931"/>
    </source>
</evidence>
<comment type="subcellular location">
    <subcellularLocation>
        <location evidence="16">Postsynaptic cell membrane</location>
        <topology evidence="16">Multi-pass membrane protein</topology>
    </subcellularLocation>
</comment>
<dbReference type="InterPro" id="IPR036734">
    <property type="entry name" value="Neur_chan_lig-bd_sf"/>
</dbReference>
<evidence type="ECO:0000256" key="4">
    <source>
        <dbReference type="ARBA" id="ARBA00022692"/>
    </source>
</evidence>
<dbReference type="InterPro" id="IPR038050">
    <property type="entry name" value="Neuro_actylchol_rec"/>
</dbReference>
<evidence type="ECO:0000256" key="14">
    <source>
        <dbReference type="ARBA" id="ARBA00023286"/>
    </source>
</evidence>
<dbReference type="CDD" id="cd18997">
    <property type="entry name" value="LGIC_ECD_nAChR"/>
    <property type="match status" value="1"/>
</dbReference>
<evidence type="ECO:0000256" key="7">
    <source>
        <dbReference type="ARBA" id="ARBA00023018"/>
    </source>
</evidence>
<dbReference type="PROSITE" id="PS00236">
    <property type="entry name" value="NEUROTR_ION_CHANNEL"/>
    <property type="match status" value="1"/>
</dbReference>
<evidence type="ECO:0000256" key="16">
    <source>
        <dbReference type="ARBA" id="ARBA00034104"/>
    </source>
</evidence>
<keyword evidence="10" id="KW-1015">Disulfide bond</keyword>
<sequence>MFKDILNNTTFISYLIHFFLVPVFTSRAENILYSTLLQDYNHFTRPVEKGNLSVVVSIGLLLHQIIDVDEKNQQIQLHAQLNITWIDKRLSWNYNNYDGIKKLRFPKNVLWTPDLLLYNSVAEEFDTSYPVNILVNYDGTIIWQPPAILKFSCTMNIVFFPFDSQYCEMKFGSWTYDGSKVELTTYPEIFDISKLIENTEWSLIDKYAIQNIQYYKCCPEPYYDVVFKFTLKRKTIYYGINLIIPCLIITLMTLIGFIFPSEAGEKTSLQISIMLSICIFQNYVSDMSPPSSDSVPFLGMFFIYCLLYLSGSIVATTITLAVHNRSSKSHYLSYMIIKILSKWLPYFCLLRRPRTRFCDMKDDDDEIKNEKMEKIECFQIMECIKKYSDGNDNDKEMLSQVLILEKILDDIKEYKKVFDDNHEDHLVEKDYEFMGIVIDRACLVISSIFIVVSTITFFISVM</sequence>
<evidence type="ECO:0000256" key="1">
    <source>
        <dbReference type="ARBA" id="ARBA00009237"/>
    </source>
</evidence>
<keyword evidence="11" id="KW-0675">Receptor</keyword>
<keyword evidence="6 17" id="KW-1133">Transmembrane helix</keyword>
<keyword evidence="2 17" id="KW-0813">Transport</keyword>
<name>A0A0N5B236_STREA</name>
<keyword evidence="7" id="KW-0770">Synapse</keyword>
<keyword evidence="9 17" id="KW-0472">Membrane</keyword>
<proteinExistence type="inferred from homology"/>
<keyword evidence="13" id="KW-0628">Postsynaptic cell membrane</keyword>
<dbReference type="FunFam" id="2.70.170.10:FF:000016">
    <property type="entry name" value="Nicotinic acetylcholine receptor subunit"/>
    <property type="match status" value="1"/>
</dbReference>
<evidence type="ECO:0000256" key="17">
    <source>
        <dbReference type="RuleBase" id="RU000687"/>
    </source>
</evidence>
<dbReference type="Gene3D" id="2.70.170.10">
    <property type="entry name" value="Neurotransmitter-gated ion-channel ligand-binding domain"/>
    <property type="match status" value="1"/>
</dbReference>
<accession>A0A0N5B236</accession>
<dbReference type="InterPro" id="IPR006202">
    <property type="entry name" value="Neur_chan_lig-bd"/>
</dbReference>
<keyword evidence="15 17" id="KW-0407">Ion channel</keyword>
<keyword evidence="3" id="KW-1003">Cell membrane</keyword>
<comment type="similarity">
    <text evidence="1">Belongs to the ligand-gated ion channel (TC 1.A.9) family. Acetylcholine receptor (TC 1.A.9.1) subfamily.</text>
</comment>
<dbReference type="Proteomes" id="UP000046392">
    <property type="component" value="Unplaced"/>
</dbReference>
<dbReference type="GO" id="GO:0045211">
    <property type="term" value="C:postsynaptic membrane"/>
    <property type="evidence" value="ECO:0007669"/>
    <property type="project" value="UniProtKB-SubCell"/>
</dbReference>
<dbReference type="Pfam" id="PF02932">
    <property type="entry name" value="Neur_chan_memb"/>
    <property type="match status" value="1"/>
</dbReference>
<dbReference type="SUPFAM" id="SSF63712">
    <property type="entry name" value="Nicotinic receptor ligand binding domain-like"/>
    <property type="match status" value="1"/>
</dbReference>
<evidence type="ECO:0000256" key="10">
    <source>
        <dbReference type="ARBA" id="ARBA00023157"/>
    </source>
</evidence>
<dbReference type="PANTHER" id="PTHR18945">
    <property type="entry name" value="NEUROTRANSMITTER GATED ION CHANNEL"/>
    <property type="match status" value="1"/>
</dbReference>
<evidence type="ECO:0000256" key="5">
    <source>
        <dbReference type="ARBA" id="ARBA00022729"/>
    </source>
</evidence>
<keyword evidence="20" id="KW-1185">Reference proteome</keyword>
<evidence type="ECO:0000256" key="15">
    <source>
        <dbReference type="ARBA" id="ARBA00023303"/>
    </source>
</evidence>
<feature type="transmembrane region" description="Helical" evidence="17">
    <location>
        <begin position="441"/>
        <end position="461"/>
    </location>
</feature>
<evidence type="ECO:0000256" key="9">
    <source>
        <dbReference type="ARBA" id="ARBA00023136"/>
    </source>
</evidence>
<dbReference type="GO" id="GO:0022848">
    <property type="term" value="F:acetylcholine-gated monoatomic cation-selective channel activity"/>
    <property type="evidence" value="ECO:0007669"/>
    <property type="project" value="InterPro"/>
</dbReference>
<dbReference type="Gene3D" id="1.20.58.390">
    <property type="entry name" value="Neurotransmitter-gated ion-channel transmembrane domain"/>
    <property type="match status" value="1"/>
</dbReference>
<keyword evidence="4 17" id="KW-0812">Transmembrane</keyword>
<keyword evidence="12" id="KW-0325">Glycoprotein</keyword>
<evidence type="ECO:0000259" key="19">
    <source>
        <dbReference type="Pfam" id="PF02932"/>
    </source>
</evidence>
<dbReference type="NCBIfam" id="TIGR00860">
    <property type="entry name" value="LIC"/>
    <property type="match status" value="1"/>
</dbReference>
<comment type="caution">
    <text evidence="17">Lacks conserved residue(s) required for the propagation of feature annotation.</text>
</comment>
<dbReference type="PRINTS" id="PR00252">
    <property type="entry name" value="NRIONCHANNEL"/>
</dbReference>
<dbReference type="InterPro" id="IPR036719">
    <property type="entry name" value="Neuro-gated_channel_TM_sf"/>
</dbReference>
<dbReference type="Pfam" id="PF02931">
    <property type="entry name" value="Neur_chan_LBD"/>
    <property type="match status" value="1"/>
</dbReference>
<evidence type="ECO:0000256" key="6">
    <source>
        <dbReference type="ARBA" id="ARBA00022989"/>
    </source>
</evidence>
<dbReference type="STRING" id="174720.A0A0N5B236"/>
<evidence type="ECO:0000256" key="8">
    <source>
        <dbReference type="ARBA" id="ARBA00023065"/>
    </source>
</evidence>
<keyword evidence="8 17" id="KW-0406">Ion transport</keyword>
<evidence type="ECO:0000313" key="21">
    <source>
        <dbReference type="WBParaSite" id="SPAL_0000013900.1"/>
    </source>
</evidence>
<dbReference type="PRINTS" id="PR00254">
    <property type="entry name" value="NICOTINICR"/>
</dbReference>
<feature type="domain" description="Neurotransmitter-gated ion-channel ligand-binding" evidence="18">
    <location>
        <begin position="32"/>
        <end position="235"/>
    </location>
</feature>
<dbReference type="InterPro" id="IPR006201">
    <property type="entry name" value="Neur_channel"/>
</dbReference>
<evidence type="ECO:0000256" key="3">
    <source>
        <dbReference type="ARBA" id="ARBA00022475"/>
    </source>
</evidence>
<protein>
    <submittedName>
        <fullName evidence="21">Neur_chan_LBD domain-containing protein</fullName>
    </submittedName>
</protein>
<dbReference type="GO" id="GO:0004888">
    <property type="term" value="F:transmembrane signaling receptor activity"/>
    <property type="evidence" value="ECO:0007669"/>
    <property type="project" value="InterPro"/>
</dbReference>
<evidence type="ECO:0000256" key="2">
    <source>
        <dbReference type="ARBA" id="ARBA00022448"/>
    </source>
</evidence>
<keyword evidence="5" id="KW-0732">Signal</keyword>
<evidence type="ECO:0000256" key="12">
    <source>
        <dbReference type="ARBA" id="ARBA00023180"/>
    </source>
</evidence>
<keyword evidence="14" id="KW-1071">Ligand-gated ion channel</keyword>
<dbReference type="AlphaFoldDB" id="A0A0N5B236"/>
<dbReference type="WBParaSite" id="SPAL_0000013900.1">
    <property type="protein sequence ID" value="SPAL_0000013900.1"/>
    <property type="gene ID" value="SPAL_0000013900"/>
</dbReference>
<feature type="domain" description="Neurotransmitter-gated ion-channel transmembrane" evidence="19">
    <location>
        <begin position="242"/>
        <end position="458"/>
    </location>
</feature>
<dbReference type="CDD" id="cd19051">
    <property type="entry name" value="LGIC_TM_cation"/>
    <property type="match status" value="1"/>
</dbReference>
<dbReference type="InterPro" id="IPR002394">
    <property type="entry name" value="Nicotinic_acetylcholine_rcpt"/>
</dbReference>
<feature type="transmembrane region" description="Helical" evidence="17">
    <location>
        <begin position="297"/>
        <end position="319"/>
    </location>
</feature>
<evidence type="ECO:0000256" key="13">
    <source>
        <dbReference type="ARBA" id="ARBA00023257"/>
    </source>
</evidence>
<organism evidence="20 21">
    <name type="scientific">Strongyloides papillosus</name>
    <name type="common">Intestinal threadworm</name>
    <dbReference type="NCBI Taxonomy" id="174720"/>
    <lineage>
        <taxon>Eukaryota</taxon>
        <taxon>Metazoa</taxon>
        <taxon>Ecdysozoa</taxon>
        <taxon>Nematoda</taxon>
        <taxon>Chromadorea</taxon>
        <taxon>Rhabditida</taxon>
        <taxon>Tylenchina</taxon>
        <taxon>Panagrolaimomorpha</taxon>
        <taxon>Strongyloidoidea</taxon>
        <taxon>Strongyloididae</taxon>
        <taxon>Strongyloides</taxon>
    </lineage>
</organism>
<dbReference type="InterPro" id="IPR018000">
    <property type="entry name" value="Neurotransmitter_ion_chnl_CS"/>
</dbReference>